<dbReference type="EMBL" id="SMOD01000002">
    <property type="protein sequence ID" value="TDG10612.1"/>
    <property type="molecule type" value="Genomic_DNA"/>
</dbReference>
<dbReference type="SUPFAM" id="SSF53850">
    <property type="entry name" value="Periplasmic binding protein-like II"/>
    <property type="match status" value="1"/>
</dbReference>
<dbReference type="Gene3D" id="3.40.190.290">
    <property type="match status" value="1"/>
</dbReference>
<proteinExistence type="predicted"/>
<evidence type="ECO:0000313" key="1">
    <source>
        <dbReference type="EMBL" id="TDG10612.1"/>
    </source>
</evidence>
<comment type="caution">
    <text evidence="1">The sequence shown here is derived from an EMBL/GenBank/DDBJ whole genome shotgun (WGS) entry which is preliminary data.</text>
</comment>
<dbReference type="Proteomes" id="UP000295606">
    <property type="component" value="Unassembled WGS sequence"/>
</dbReference>
<name>A0A4R5LLH0_9BURK</name>
<sequence length="119" mass="13298">MDGPNGREVSELPPSQFRVNVAEAMALAVLDVAGVGALPLWTWTALPWLHDGTLTRVLPTYQLSEMQVHGLYTSREHLDAKSRNWIDSFLSQQPSRAASSICWGERKVTIEGGDRFFRT</sequence>
<dbReference type="AlphaFoldDB" id="A0A4R5LLH0"/>
<reference evidence="1 2" key="1">
    <citation type="submission" date="2019-03" db="EMBL/GenBank/DDBJ databases">
        <title>Paraburkholderia sp. isolated from native Mimosa gymnas in Guartela State Park, Brazil.</title>
        <authorList>
            <person name="Paulitsch F."/>
            <person name="Hungria M."/>
            <person name="Delamuta J.R.M."/>
            <person name="Ribeiro R.A."/>
            <person name="Dall'Agnol R."/>
            <person name="Silva J.S.B."/>
        </authorList>
    </citation>
    <scope>NUCLEOTIDE SEQUENCE [LARGE SCALE GENOMIC DNA]</scope>
    <source>
        <strain evidence="1 2">CNPSo 3008</strain>
    </source>
</reference>
<dbReference type="RefSeq" id="WP_133180545.1">
    <property type="nucleotide sequence ID" value="NZ_SMOD01000002.1"/>
</dbReference>
<evidence type="ECO:0000313" key="2">
    <source>
        <dbReference type="Proteomes" id="UP000295606"/>
    </source>
</evidence>
<accession>A0A4R5LLH0</accession>
<organism evidence="1 2">
    <name type="scientific">Paraburkholderia guartelaensis</name>
    <dbReference type="NCBI Taxonomy" id="2546446"/>
    <lineage>
        <taxon>Bacteria</taxon>
        <taxon>Pseudomonadati</taxon>
        <taxon>Pseudomonadota</taxon>
        <taxon>Betaproteobacteria</taxon>
        <taxon>Burkholderiales</taxon>
        <taxon>Burkholderiaceae</taxon>
        <taxon>Paraburkholderia</taxon>
    </lineage>
</organism>
<evidence type="ECO:0008006" key="3">
    <source>
        <dbReference type="Google" id="ProtNLM"/>
    </source>
</evidence>
<gene>
    <name evidence="1" type="ORF">E1N52_03140</name>
</gene>
<protein>
    <recommendedName>
        <fullName evidence="3">LysR substrate-binding domain-containing protein</fullName>
    </recommendedName>
</protein>